<gene>
    <name evidence="1" type="ORF">PIB30_020501</name>
</gene>
<protein>
    <submittedName>
        <fullName evidence="1">Uncharacterized protein</fullName>
    </submittedName>
</protein>
<evidence type="ECO:0000313" key="1">
    <source>
        <dbReference type="EMBL" id="MED6193531.1"/>
    </source>
</evidence>
<organism evidence="1 2">
    <name type="scientific">Stylosanthes scabra</name>
    <dbReference type="NCBI Taxonomy" id="79078"/>
    <lineage>
        <taxon>Eukaryota</taxon>
        <taxon>Viridiplantae</taxon>
        <taxon>Streptophyta</taxon>
        <taxon>Embryophyta</taxon>
        <taxon>Tracheophyta</taxon>
        <taxon>Spermatophyta</taxon>
        <taxon>Magnoliopsida</taxon>
        <taxon>eudicotyledons</taxon>
        <taxon>Gunneridae</taxon>
        <taxon>Pentapetalae</taxon>
        <taxon>rosids</taxon>
        <taxon>fabids</taxon>
        <taxon>Fabales</taxon>
        <taxon>Fabaceae</taxon>
        <taxon>Papilionoideae</taxon>
        <taxon>50 kb inversion clade</taxon>
        <taxon>dalbergioids sensu lato</taxon>
        <taxon>Dalbergieae</taxon>
        <taxon>Pterocarpus clade</taxon>
        <taxon>Stylosanthes</taxon>
    </lineage>
</organism>
<comment type="caution">
    <text evidence="1">The sequence shown here is derived from an EMBL/GenBank/DDBJ whole genome shotgun (WGS) entry which is preliminary data.</text>
</comment>
<dbReference type="Proteomes" id="UP001341840">
    <property type="component" value="Unassembled WGS sequence"/>
</dbReference>
<accession>A0ABU6X5Z6</accession>
<reference evidence="1 2" key="1">
    <citation type="journal article" date="2023" name="Plants (Basel)">
        <title>Bridging the Gap: Combining Genomics and Transcriptomics Approaches to Understand Stylosanthes scabra, an Orphan Legume from the Brazilian Caatinga.</title>
        <authorList>
            <person name="Ferreira-Neto J.R.C."/>
            <person name="da Silva M.D."/>
            <person name="Binneck E."/>
            <person name="de Melo N.F."/>
            <person name="da Silva R.H."/>
            <person name="de Melo A.L.T.M."/>
            <person name="Pandolfi V."/>
            <person name="Bustamante F.O."/>
            <person name="Brasileiro-Vidal A.C."/>
            <person name="Benko-Iseppon A.M."/>
        </authorList>
    </citation>
    <scope>NUCLEOTIDE SEQUENCE [LARGE SCALE GENOMIC DNA]</scope>
    <source>
        <tissue evidence="1">Leaves</tissue>
    </source>
</reference>
<keyword evidence="2" id="KW-1185">Reference proteome</keyword>
<proteinExistence type="predicted"/>
<sequence length="115" mass="12964">MAVLIQHPISNQHSLSSFATSKNLVSSTSIIFRYKSSSTRWNGKVEIKHGKDDKSKPGIWERSQYHHRRHISSETQPSITPDHEALITPPLTSLAPILTKRSFTMGADRSLARSR</sequence>
<dbReference type="EMBL" id="JASCZI010211514">
    <property type="protein sequence ID" value="MED6193531.1"/>
    <property type="molecule type" value="Genomic_DNA"/>
</dbReference>
<evidence type="ECO:0000313" key="2">
    <source>
        <dbReference type="Proteomes" id="UP001341840"/>
    </source>
</evidence>
<name>A0ABU6X5Z6_9FABA</name>